<dbReference type="SMART" id="SM00184">
    <property type="entry name" value="RING"/>
    <property type="match status" value="1"/>
</dbReference>
<dbReference type="EC" id="2.3.2.27" evidence="4"/>
<sequence length="222" mass="24812">MKLTITILTRRLFQEQGGPDNLDSTISASATSDAIFQLINDTSATIQTPFSAPTLSTVDFSVALTILVLITALSFMALFSAYIHSLATDDSSSYTDNRRRNLSPPSHTNRKGLDPSAIKSLPLVACGVAAKHRIEECTICLCEFEDSEIVRIIPYCKHVYHPKCIDRWLSLHVTCPLCRSPQLFENVDELSLDMKQENNNNVVEIETVDNVATWRDEREFST</sequence>
<evidence type="ECO:0000256" key="16">
    <source>
        <dbReference type="SAM" id="Phobius"/>
    </source>
</evidence>
<reference evidence="18 19" key="1">
    <citation type="submission" date="2019-12" db="EMBL/GenBank/DDBJ databases">
        <authorList>
            <person name="Alioto T."/>
            <person name="Alioto T."/>
            <person name="Gomez Garrido J."/>
        </authorList>
    </citation>
    <scope>NUCLEOTIDE SEQUENCE [LARGE SCALE GENOMIC DNA]</scope>
</reference>
<comment type="caution">
    <text evidence="18">The sequence shown here is derived from an EMBL/GenBank/DDBJ whole genome shotgun (WGS) entry which is preliminary data.</text>
</comment>
<gene>
    <name evidence="18" type="ORF">OLEA9_A025322</name>
</gene>
<dbReference type="AlphaFoldDB" id="A0A8S0VF80"/>
<evidence type="ECO:0000256" key="9">
    <source>
        <dbReference type="ARBA" id="ARBA00022786"/>
    </source>
</evidence>
<dbReference type="GO" id="GO:0008270">
    <property type="term" value="F:zinc ion binding"/>
    <property type="evidence" value="ECO:0007669"/>
    <property type="project" value="UniProtKB-KW"/>
</dbReference>
<keyword evidence="5" id="KW-0808">Transferase</keyword>
<evidence type="ECO:0000256" key="5">
    <source>
        <dbReference type="ARBA" id="ARBA00022679"/>
    </source>
</evidence>
<evidence type="ECO:0000256" key="4">
    <source>
        <dbReference type="ARBA" id="ARBA00012483"/>
    </source>
</evidence>
<dbReference type="Proteomes" id="UP000594638">
    <property type="component" value="Unassembled WGS sequence"/>
</dbReference>
<organism evidence="18 19">
    <name type="scientific">Olea europaea subsp. europaea</name>
    <dbReference type="NCBI Taxonomy" id="158383"/>
    <lineage>
        <taxon>Eukaryota</taxon>
        <taxon>Viridiplantae</taxon>
        <taxon>Streptophyta</taxon>
        <taxon>Embryophyta</taxon>
        <taxon>Tracheophyta</taxon>
        <taxon>Spermatophyta</taxon>
        <taxon>Magnoliopsida</taxon>
        <taxon>eudicotyledons</taxon>
        <taxon>Gunneridae</taxon>
        <taxon>Pentapetalae</taxon>
        <taxon>asterids</taxon>
        <taxon>lamiids</taxon>
        <taxon>Lamiales</taxon>
        <taxon>Oleaceae</taxon>
        <taxon>Oleeae</taxon>
        <taxon>Olea</taxon>
    </lineage>
</organism>
<dbReference type="InterPro" id="IPR013083">
    <property type="entry name" value="Znf_RING/FYVE/PHD"/>
</dbReference>
<keyword evidence="12 16" id="KW-0472">Membrane</keyword>
<keyword evidence="8 14" id="KW-0863">Zinc-finger</keyword>
<evidence type="ECO:0000313" key="18">
    <source>
        <dbReference type="EMBL" id="CAA3028210.1"/>
    </source>
</evidence>
<evidence type="ECO:0000256" key="2">
    <source>
        <dbReference type="ARBA" id="ARBA00004167"/>
    </source>
</evidence>
<evidence type="ECO:0000256" key="7">
    <source>
        <dbReference type="ARBA" id="ARBA00022723"/>
    </source>
</evidence>
<dbReference type="PROSITE" id="PS50089">
    <property type="entry name" value="ZF_RING_2"/>
    <property type="match status" value="1"/>
</dbReference>
<dbReference type="PANTHER" id="PTHR14155:SF592">
    <property type="entry name" value="RING-H2 FINGER PROTEIN ATL57"/>
    <property type="match status" value="1"/>
</dbReference>
<accession>A0A8S0VF80</accession>
<protein>
    <recommendedName>
        <fullName evidence="4">RING-type E3 ubiquitin transferase</fullName>
        <ecNumber evidence="4">2.3.2.27</ecNumber>
    </recommendedName>
</protein>
<dbReference type="InterPro" id="IPR001841">
    <property type="entry name" value="Znf_RING"/>
</dbReference>
<dbReference type="GO" id="GO:0016020">
    <property type="term" value="C:membrane"/>
    <property type="evidence" value="ECO:0007669"/>
    <property type="project" value="UniProtKB-SubCell"/>
</dbReference>
<evidence type="ECO:0000256" key="8">
    <source>
        <dbReference type="ARBA" id="ARBA00022771"/>
    </source>
</evidence>
<dbReference type="FunFam" id="3.30.40.10:FF:000187">
    <property type="entry name" value="E3 ubiquitin-protein ligase ATL6"/>
    <property type="match status" value="1"/>
</dbReference>
<proteinExistence type="inferred from homology"/>
<dbReference type="GO" id="GO:0061630">
    <property type="term" value="F:ubiquitin protein ligase activity"/>
    <property type="evidence" value="ECO:0007669"/>
    <property type="project" value="UniProtKB-EC"/>
</dbReference>
<evidence type="ECO:0000256" key="15">
    <source>
        <dbReference type="SAM" id="MobiDB-lite"/>
    </source>
</evidence>
<keyword evidence="9" id="KW-0833">Ubl conjugation pathway</keyword>
<evidence type="ECO:0000259" key="17">
    <source>
        <dbReference type="PROSITE" id="PS50089"/>
    </source>
</evidence>
<name>A0A8S0VF80_OLEEU</name>
<evidence type="ECO:0000256" key="14">
    <source>
        <dbReference type="PROSITE-ProRule" id="PRU00175"/>
    </source>
</evidence>
<keyword evidence="19" id="KW-1185">Reference proteome</keyword>
<evidence type="ECO:0000256" key="11">
    <source>
        <dbReference type="ARBA" id="ARBA00022989"/>
    </source>
</evidence>
<dbReference type="OrthoDB" id="8062037at2759"/>
<dbReference type="Pfam" id="PF13639">
    <property type="entry name" value="zf-RING_2"/>
    <property type="match status" value="1"/>
</dbReference>
<comment type="pathway">
    <text evidence="3">Protein modification; protein ubiquitination.</text>
</comment>
<evidence type="ECO:0000256" key="12">
    <source>
        <dbReference type="ARBA" id="ARBA00023136"/>
    </source>
</evidence>
<keyword evidence="7" id="KW-0479">Metal-binding</keyword>
<comment type="similarity">
    <text evidence="13">Belongs to the RING-type zinc finger family. ATL subfamily.</text>
</comment>
<evidence type="ECO:0000256" key="10">
    <source>
        <dbReference type="ARBA" id="ARBA00022833"/>
    </source>
</evidence>
<dbReference type="CDD" id="cd16461">
    <property type="entry name" value="RING-H2_EL5-like"/>
    <property type="match status" value="1"/>
</dbReference>
<dbReference type="InterPro" id="IPR053238">
    <property type="entry name" value="RING-H2_zinc_finger"/>
</dbReference>
<comment type="catalytic activity">
    <reaction evidence="1">
        <text>S-ubiquitinyl-[E2 ubiquitin-conjugating enzyme]-L-cysteine + [acceptor protein]-L-lysine = [E2 ubiquitin-conjugating enzyme]-L-cysteine + N(6)-ubiquitinyl-[acceptor protein]-L-lysine.</text>
        <dbReference type="EC" id="2.3.2.27"/>
    </reaction>
</comment>
<evidence type="ECO:0000313" key="19">
    <source>
        <dbReference type="Proteomes" id="UP000594638"/>
    </source>
</evidence>
<comment type="subcellular location">
    <subcellularLocation>
        <location evidence="2">Membrane</location>
        <topology evidence="2">Single-pass membrane protein</topology>
    </subcellularLocation>
</comment>
<dbReference type="Gramene" id="OE9A025322T1">
    <property type="protein sequence ID" value="OE9A025322C1"/>
    <property type="gene ID" value="OE9A025322"/>
</dbReference>
<feature type="domain" description="RING-type" evidence="17">
    <location>
        <begin position="137"/>
        <end position="179"/>
    </location>
</feature>
<evidence type="ECO:0000256" key="3">
    <source>
        <dbReference type="ARBA" id="ARBA00004906"/>
    </source>
</evidence>
<keyword evidence="10" id="KW-0862">Zinc</keyword>
<feature type="region of interest" description="Disordered" evidence="15">
    <location>
        <begin position="89"/>
        <end position="114"/>
    </location>
</feature>
<evidence type="ECO:0000256" key="13">
    <source>
        <dbReference type="ARBA" id="ARBA00024209"/>
    </source>
</evidence>
<keyword evidence="6 16" id="KW-0812">Transmembrane</keyword>
<dbReference type="EMBL" id="CACTIH010009244">
    <property type="protein sequence ID" value="CAA3028210.1"/>
    <property type="molecule type" value="Genomic_DNA"/>
</dbReference>
<keyword evidence="11 16" id="KW-1133">Transmembrane helix</keyword>
<feature type="transmembrane region" description="Helical" evidence="16">
    <location>
        <begin position="60"/>
        <end position="83"/>
    </location>
</feature>
<dbReference type="PANTHER" id="PTHR14155">
    <property type="entry name" value="RING FINGER DOMAIN-CONTAINING"/>
    <property type="match status" value="1"/>
</dbReference>
<dbReference type="Gene3D" id="3.30.40.10">
    <property type="entry name" value="Zinc/RING finger domain, C3HC4 (zinc finger)"/>
    <property type="match status" value="1"/>
</dbReference>
<evidence type="ECO:0000256" key="1">
    <source>
        <dbReference type="ARBA" id="ARBA00000900"/>
    </source>
</evidence>
<dbReference type="SUPFAM" id="SSF57850">
    <property type="entry name" value="RING/U-box"/>
    <property type="match status" value="1"/>
</dbReference>
<evidence type="ECO:0000256" key="6">
    <source>
        <dbReference type="ARBA" id="ARBA00022692"/>
    </source>
</evidence>